<dbReference type="STRING" id="2163413.A0A4P6XT55"/>
<evidence type="ECO:0000313" key="4">
    <source>
        <dbReference type="EMBL" id="QBM90777.1"/>
    </source>
</evidence>
<evidence type="ECO:0000313" key="5">
    <source>
        <dbReference type="Proteomes" id="UP000292447"/>
    </source>
</evidence>
<sequence length="543" mass="60762">MIGPCLPNLRLIRLVNVSFSLLGLPVSAKAFFSLHYVPNDMKEDTEGKENESEIGSFAECSEMSDLLYVSEVVTACTRMNFGMISLPSLPQMTYRLRLKIWVSPSDNDHSFSLLLDVSVDARNLVLLDHELFMKEGDSAFNANAIIWKFDGRDYCPKTDLRESFVDTILQTKSASKSINRKSREKRSYTIDDARHIGSLVLGLRDFDLIRLTTSDEIETSLKHNASNLELCQAKQKRLSHEIAVLDQMIARQESANESLEAQILAMRNRVKEAKHTIESYPAYEKLILEKQEIVASQVAPLYESLADSVYPHILSATHNIVSIVNDAFPITLADTDGHYSISGIGFPHSIKEILSVCYYETPSLQNSGSQLTLLEPKKVYDSLVECVNAGLSQIVSALNLLSVVTAIPLKYEMAFNGSKSVLIERLSPQQVIQNNKSISLAMHVSTTVTYPLYYDAEESRKLLEGIPLGEGQIHPRNVRFERGLALLSRNLTVFVSELADAYSRYNGNESMGYSAVGSVPLDCADHFLWILHYIMLYLTAPTK</sequence>
<reference evidence="5" key="1">
    <citation type="submission" date="2019-03" db="EMBL/GenBank/DDBJ databases">
        <title>Snf2 controls pulcherriminic acid biosynthesis and connects pigmentation and antifungal activity of the yeast Metschnikowia pulcherrima.</title>
        <authorList>
            <person name="Gore-Lloyd D."/>
            <person name="Sumann I."/>
            <person name="Brachmann A.O."/>
            <person name="Schneeberger K."/>
            <person name="Ortiz-Merino R.A."/>
            <person name="Moreno-Beltran M."/>
            <person name="Schlaefli M."/>
            <person name="Kirner P."/>
            <person name="Santos Kron A."/>
            <person name="Wolfe K.H."/>
            <person name="Piel J."/>
            <person name="Ahrens C.H."/>
            <person name="Henk D."/>
            <person name="Freimoser F.M."/>
        </authorList>
    </citation>
    <scope>NUCLEOTIDE SEQUENCE [LARGE SCALE GENOMIC DNA]</scope>
    <source>
        <strain evidence="5">APC 1.2</strain>
    </source>
</reference>
<keyword evidence="3" id="KW-0732">Signal</keyword>
<proteinExistence type="predicted"/>
<dbReference type="EMBL" id="CP034461">
    <property type="protein sequence ID" value="QBM90777.1"/>
    <property type="molecule type" value="Genomic_DNA"/>
</dbReference>
<accession>A0A4P6XT55</accession>
<dbReference type="GO" id="GO:0005768">
    <property type="term" value="C:endosome"/>
    <property type="evidence" value="ECO:0007669"/>
    <property type="project" value="TreeGrafter"/>
</dbReference>
<dbReference type="AlphaFoldDB" id="A0A4P6XT55"/>
<evidence type="ECO:0000256" key="2">
    <source>
        <dbReference type="SAM" id="Coils"/>
    </source>
</evidence>
<name>A0A4P6XT55_9ASCO</name>
<dbReference type="PANTHER" id="PTHR15157:SF5">
    <property type="entry name" value="UV RADIATION RESISTANCE-ASSOCIATED GENE PROTEIN"/>
    <property type="match status" value="1"/>
</dbReference>
<feature type="coiled-coil region" evidence="2">
    <location>
        <begin position="242"/>
        <end position="276"/>
    </location>
</feature>
<evidence type="ECO:0000256" key="3">
    <source>
        <dbReference type="SAM" id="SignalP"/>
    </source>
</evidence>
<dbReference type="GO" id="GO:0000149">
    <property type="term" value="F:SNARE binding"/>
    <property type="evidence" value="ECO:0007669"/>
    <property type="project" value="TreeGrafter"/>
</dbReference>
<keyword evidence="5" id="KW-1185">Reference proteome</keyword>
<feature type="chain" id="PRO_5020648451" evidence="3">
    <location>
        <begin position="31"/>
        <end position="543"/>
    </location>
</feature>
<dbReference type="GO" id="GO:0035493">
    <property type="term" value="P:SNARE complex assembly"/>
    <property type="evidence" value="ECO:0007669"/>
    <property type="project" value="TreeGrafter"/>
</dbReference>
<feature type="signal peptide" evidence="3">
    <location>
        <begin position="1"/>
        <end position="30"/>
    </location>
</feature>
<evidence type="ECO:0000256" key="1">
    <source>
        <dbReference type="ARBA" id="ARBA00023054"/>
    </source>
</evidence>
<organism evidence="4 5">
    <name type="scientific">Metschnikowia aff. pulcherrima</name>
    <dbReference type="NCBI Taxonomy" id="2163413"/>
    <lineage>
        <taxon>Eukaryota</taxon>
        <taxon>Fungi</taxon>
        <taxon>Dikarya</taxon>
        <taxon>Ascomycota</taxon>
        <taxon>Saccharomycotina</taxon>
        <taxon>Pichiomycetes</taxon>
        <taxon>Metschnikowiaceae</taxon>
        <taxon>Metschnikowia</taxon>
    </lineage>
</organism>
<dbReference type="GO" id="GO:0000323">
    <property type="term" value="C:lytic vacuole"/>
    <property type="evidence" value="ECO:0007669"/>
    <property type="project" value="TreeGrafter"/>
</dbReference>
<dbReference type="PANTHER" id="PTHR15157">
    <property type="entry name" value="UV RADIATION RESISTANCE-ASSOCIATED GENE PROTEIN"/>
    <property type="match status" value="1"/>
</dbReference>
<dbReference type="Proteomes" id="UP000292447">
    <property type="component" value="Chromosome VI"/>
</dbReference>
<keyword evidence="1 2" id="KW-0175">Coiled coil</keyword>
<protein>
    <submittedName>
        <fullName evidence="4">Uncharacterized protein</fullName>
    </submittedName>
</protein>
<gene>
    <name evidence="4" type="ORF">METSCH_F03640</name>
</gene>